<dbReference type="Proteomes" id="UP000554482">
    <property type="component" value="Unassembled WGS sequence"/>
</dbReference>
<organism evidence="1 2">
    <name type="scientific">Thalictrum thalictroides</name>
    <name type="common">Rue-anemone</name>
    <name type="synonym">Anemone thalictroides</name>
    <dbReference type="NCBI Taxonomy" id="46969"/>
    <lineage>
        <taxon>Eukaryota</taxon>
        <taxon>Viridiplantae</taxon>
        <taxon>Streptophyta</taxon>
        <taxon>Embryophyta</taxon>
        <taxon>Tracheophyta</taxon>
        <taxon>Spermatophyta</taxon>
        <taxon>Magnoliopsida</taxon>
        <taxon>Ranunculales</taxon>
        <taxon>Ranunculaceae</taxon>
        <taxon>Thalictroideae</taxon>
        <taxon>Thalictrum</taxon>
    </lineage>
</organism>
<protein>
    <submittedName>
        <fullName evidence="1">Uncharacterized protein</fullName>
    </submittedName>
</protein>
<comment type="caution">
    <text evidence="1">The sequence shown here is derived from an EMBL/GenBank/DDBJ whole genome shotgun (WGS) entry which is preliminary data.</text>
</comment>
<sequence length="59" mass="6139">MLVGMGSLHSFPDMYGALGKDHAGSPPGYVKPDGGALDELVDPYAAMAGDDEICKQLQT</sequence>
<accession>A0A7J6VEA8</accession>
<evidence type="ECO:0000313" key="2">
    <source>
        <dbReference type="Proteomes" id="UP000554482"/>
    </source>
</evidence>
<name>A0A7J6VEA8_THATH</name>
<reference evidence="1 2" key="1">
    <citation type="submission" date="2020-06" db="EMBL/GenBank/DDBJ databases">
        <title>Transcriptomic and genomic resources for Thalictrum thalictroides and T. hernandezii: Facilitating candidate gene discovery in an emerging model plant lineage.</title>
        <authorList>
            <person name="Arias T."/>
            <person name="Riano-Pachon D.M."/>
            <person name="Di Stilio V.S."/>
        </authorList>
    </citation>
    <scope>NUCLEOTIDE SEQUENCE [LARGE SCALE GENOMIC DNA]</scope>
    <source>
        <strain evidence="2">cv. WT478/WT964</strain>
        <tissue evidence="1">Leaves</tissue>
    </source>
</reference>
<dbReference type="EMBL" id="JABWDY010034581">
    <property type="protein sequence ID" value="KAF5182550.1"/>
    <property type="molecule type" value="Genomic_DNA"/>
</dbReference>
<evidence type="ECO:0000313" key="1">
    <source>
        <dbReference type="EMBL" id="KAF5182550.1"/>
    </source>
</evidence>
<keyword evidence="2" id="KW-1185">Reference proteome</keyword>
<feature type="non-terminal residue" evidence="1">
    <location>
        <position position="59"/>
    </location>
</feature>
<proteinExistence type="predicted"/>
<dbReference type="AlphaFoldDB" id="A0A7J6VEA8"/>
<gene>
    <name evidence="1" type="ORF">FRX31_027863</name>
</gene>